<reference evidence="1" key="1">
    <citation type="submission" date="2021-01" db="EMBL/GenBank/DDBJ databases">
        <authorList>
            <person name="Corre E."/>
            <person name="Pelletier E."/>
            <person name="Niang G."/>
            <person name="Scheremetjew M."/>
            <person name="Finn R."/>
            <person name="Kale V."/>
            <person name="Holt S."/>
            <person name="Cochrane G."/>
            <person name="Meng A."/>
            <person name="Brown T."/>
            <person name="Cohen L."/>
        </authorList>
    </citation>
    <scope>NUCLEOTIDE SEQUENCE</scope>
    <source>
        <strain evidence="1">CCMP645</strain>
    </source>
</reference>
<sequence>MGAVTALAGISPNRSRYHRAASSSQRLLSFTRLRGSCSDSLVEEASRRDAAEPLHRVNVALHLSDELLDQRMLHHEPAGAIEDVSLNDELVNGLVADRRKVHARNVDMRPLRSAGGVGDDAGADSLSSVRSVALDESARLRLILRLLQNLPVAHDHLVRCDEECAVSLELVTALAI</sequence>
<evidence type="ECO:0000313" key="1">
    <source>
        <dbReference type="EMBL" id="CAE0767640.1"/>
    </source>
</evidence>
<dbReference type="AlphaFoldDB" id="A0A7S4F1K2"/>
<accession>A0A7S4F1K2</accession>
<name>A0A7S4F1K2_CHRCT</name>
<organism evidence="1">
    <name type="scientific">Chrysotila carterae</name>
    <name type="common">Marine alga</name>
    <name type="synonym">Syracosphaera carterae</name>
    <dbReference type="NCBI Taxonomy" id="13221"/>
    <lineage>
        <taxon>Eukaryota</taxon>
        <taxon>Haptista</taxon>
        <taxon>Haptophyta</taxon>
        <taxon>Prymnesiophyceae</taxon>
        <taxon>Isochrysidales</taxon>
        <taxon>Isochrysidaceae</taxon>
        <taxon>Chrysotila</taxon>
    </lineage>
</organism>
<gene>
    <name evidence="1" type="ORF">PCAR00345_LOCUS20252</name>
</gene>
<dbReference type="EMBL" id="HBIZ01031789">
    <property type="protein sequence ID" value="CAE0767640.1"/>
    <property type="molecule type" value="Transcribed_RNA"/>
</dbReference>
<protein>
    <submittedName>
        <fullName evidence="1">Uncharacterized protein</fullName>
    </submittedName>
</protein>
<proteinExistence type="predicted"/>